<reference evidence="1 2" key="1">
    <citation type="journal article" date="2018" name="BMC Genomics">
        <title>Comparative genome analyses reveal sequence features reflecting distinct modes of host-adaptation between dicot and monocot powdery mildew.</title>
        <authorList>
            <person name="Wu Y."/>
            <person name="Ma X."/>
            <person name="Pan Z."/>
            <person name="Kale S.D."/>
            <person name="Song Y."/>
            <person name="King H."/>
            <person name="Zhang Q."/>
            <person name="Presley C."/>
            <person name="Deng X."/>
            <person name="Wei C.I."/>
            <person name="Xiao S."/>
        </authorList>
    </citation>
    <scope>NUCLEOTIDE SEQUENCE [LARGE SCALE GENOMIC DNA]</scope>
    <source>
        <strain evidence="1">UMSG1</strain>
    </source>
</reference>
<sequence>MGFSKKSVLTIPNRYLSKHPEGLREAFTSGGIPPISHSPDQVYEATYEKVIEQNKAYYQKFSEDVEAIRTLAHYINFEL</sequence>
<evidence type="ECO:0000313" key="1">
    <source>
        <dbReference type="EMBL" id="RKF84185.1"/>
    </source>
</evidence>
<protein>
    <submittedName>
        <fullName evidence="1">Uncharacterized protein</fullName>
    </submittedName>
</protein>
<name>A0A420JBI4_9PEZI</name>
<dbReference type="EMBL" id="MCBS01014275">
    <property type="protein sequence ID" value="RKF84185.1"/>
    <property type="molecule type" value="Genomic_DNA"/>
</dbReference>
<dbReference type="Proteomes" id="UP000285326">
    <property type="component" value="Unassembled WGS sequence"/>
</dbReference>
<organism evidence="1 2">
    <name type="scientific">Golovinomyces cichoracearum</name>
    <dbReference type="NCBI Taxonomy" id="62708"/>
    <lineage>
        <taxon>Eukaryota</taxon>
        <taxon>Fungi</taxon>
        <taxon>Dikarya</taxon>
        <taxon>Ascomycota</taxon>
        <taxon>Pezizomycotina</taxon>
        <taxon>Leotiomycetes</taxon>
        <taxon>Erysiphales</taxon>
        <taxon>Erysiphaceae</taxon>
        <taxon>Golovinomyces</taxon>
    </lineage>
</organism>
<proteinExistence type="predicted"/>
<accession>A0A420JBI4</accession>
<feature type="non-terminal residue" evidence="1">
    <location>
        <position position="79"/>
    </location>
</feature>
<dbReference type="AlphaFoldDB" id="A0A420JBI4"/>
<gene>
    <name evidence="1" type="ORF">GcM1_142002</name>
</gene>
<comment type="caution">
    <text evidence="1">The sequence shown here is derived from an EMBL/GenBank/DDBJ whole genome shotgun (WGS) entry which is preliminary data.</text>
</comment>
<evidence type="ECO:0000313" key="2">
    <source>
        <dbReference type="Proteomes" id="UP000285326"/>
    </source>
</evidence>